<feature type="compositionally biased region" description="Acidic residues" evidence="1">
    <location>
        <begin position="399"/>
        <end position="418"/>
    </location>
</feature>
<name>A0A0E0L4J9_ORYPU</name>
<dbReference type="SMART" id="SM00751">
    <property type="entry name" value="BSD"/>
    <property type="match status" value="1"/>
</dbReference>
<dbReference type="Proteomes" id="UP000026962">
    <property type="component" value="Chromosome 5"/>
</dbReference>
<feature type="domain" description="BSD" evidence="2">
    <location>
        <begin position="220"/>
        <end position="272"/>
    </location>
</feature>
<dbReference type="AlphaFoldDB" id="A0A0E0L4J9"/>
<feature type="compositionally biased region" description="Low complexity" evidence="1">
    <location>
        <begin position="29"/>
        <end position="42"/>
    </location>
</feature>
<dbReference type="InterPro" id="IPR005607">
    <property type="entry name" value="BSD_dom"/>
</dbReference>
<evidence type="ECO:0000259" key="2">
    <source>
        <dbReference type="SMART" id="SM00751"/>
    </source>
</evidence>
<proteinExistence type="predicted"/>
<keyword evidence="4" id="KW-1185">Reference proteome</keyword>
<evidence type="ECO:0000313" key="4">
    <source>
        <dbReference type="Proteomes" id="UP000026962"/>
    </source>
</evidence>
<sequence>MSWLARSIAATLSSPRGELDPDADEPEHAAAPAAAADSAFPEGSSPRNTDPDSDEPEQPDTPSRGVKDDISELTETLTRRLWGVASFLAPPPPPPPESSTPRGEAEGTDDDDDDEEEEEEERDRDGEKESVQSPRIAGIRSDLAEIGGRVRSGISMLQSNKAVAEISKIASSLLPFGQGDADDGEPVAGVTEEVVVFVRHISTRPETWLDFPLFISERYADDFELSDAQYVHALSMEHLVPSLSDIKAAICSTDMSEACFWKIYFVLLHSKLNKQDAQLLSTPQILQAREELLQSLQTKNKRGSEVPGEEESSKTVIMLSAPAEEKVIQPSSIENKVGKPEVSSFEEPGSDISPDVEAEKFPIATTEMEIIDKSVIEEELSVKDETKSLAIEAKIHAETDEDEVDEWPDDDDDAEEVVGTEGNRTSLGQEEDVSFSDLEDDDDDGNKGLAK</sequence>
<feature type="region of interest" description="Disordered" evidence="1">
    <location>
        <begin position="392"/>
        <end position="451"/>
    </location>
</feature>
<dbReference type="eggNOG" id="ENOG502QQ1N">
    <property type="taxonomic scope" value="Eukaryota"/>
</dbReference>
<dbReference type="PANTHER" id="PTHR31923:SF5">
    <property type="entry name" value="OS05G0510700 PROTEIN"/>
    <property type="match status" value="1"/>
</dbReference>
<dbReference type="InterPro" id="IPR035925">
    <property type="entry name" value="BSD_dom_sf"/>
</dbReference>
<dbReference type="SUPFAM" id="SSF140383">
    <property type="entry name" value="BSD domain-like"/>
    <property type="match status" value="1"/>
</dbReference>
<feature type="compositionally biased region" description="Pro residues" evidence="1">
    <location>
        <begin position="89"/>
        <end position="98"/>
    </location>
</feature>
<organism evidence="3">
    <name type="scientific">Oryza punctata</name>
    <name type="common">Red rice</name>
    <dbReference type="NCBI Taxonomy" id="4537"/>
    <lineage>
        <taxon>Eukaryota</taxon>
        <taxon>Viridiplantae</taxon>
        <taxon>Streptophyta</taxon>
        <taxon>Embryophyta</taxon>
        <taxon>Tracheophyta</taxon>
        <taxon>Spermatophyta</taxon>
        <taxon>Magnoliopsida</taxon>
        <taxon>Liliopsida</taxon>
        <taxon>Poales</taxon>
        <taxon>Poaceae</taxon>
        <taxon>BOP clade</taxon>
        <taxon>Oryzoideae</taxon>
        <taxon>Oryzeae</taxon>
        <taxon>Oryzinae</taxon>
        <taxon>Oryza</taxon>
    </lineage>
</organism>
<feature type="region of interest" description="Disordered" evidence="1">
    <location>
        <begin position="335"/>
        <end position="356"/>
    </location>
</feature>
<accession>A0A0E0L4J9</accession>
<reference evidence="3" key="2">
    <citation type="submission" date="2018-05" db="EMBL/GenBank/DDBJ databases">
        <title>OpunRS2 (Oryza punctata Reference Sequence Version 2).</title>
        <authorList>
            <person name="Zhang J."/>
            <person name="Kudrna D."/>
            <person name="Lee S."/>
            <person name="Talag J."/>
            <person name="Welchert J."/>
            <person name="Wing R.A."/>
        </authorList>
    </citation>
    <scope>NUCLEOTIDE SEQUENCE [LARGE SCALE GENOMIC DNA]</scope>
</reference>
<evidence type="ECO:0000313" key="3">
    <source>
        <dbReference type="EnsemblPlants" id="OPUNC05G20070.1"/>
    </source>
</evidence>
<dbReference type="Gramene" id="OPUNC05G20070.1">
    <property type="protein sequence ID" value="OPUNC05G20070.1"/>
    <property type="gene ID" value="OPUNC05G20070"/>
</dbReference>
<feature type="region of interest" description="Disordered" evidence="1">
    <location>
        <begin position="1"/>
        <end position="140"/>
    </location>
</feature>
<dbReference type="Pfam" id="PF03909">
    <property type="entry name" value="BSD"/>
    <property type="match status" value="1"/>
</dbReference>
<dbReference type="EnsemblPlants" id="OPUNC05G20070.1">
    <property type="protein sequence ID" value="OPUNC05G20070.1"/>
    <property type="gene ID" value="OPUNC05G20070"/>
</dbReference>
<protein>
    <recommendedName>
        <fullName evidence="2">BSD domain-containing protein</fullName>
    </recommendedName>
</protein>
<feature type="compositionally biased region" description="Acidic residues" evidence="1">
    <location>
        <begin position="106"/>
        <end position="122"/>
    </location>
</feature>
<feature type="compositionally biased region" description="Acidic residues" evidence="1">
    <location>
        <begin position="429"/>
        <end position="444"/>
    </location>
</feature>
<dbReference type="PANTHER" id="PTHR31923">
    <property type="entry name" value="BSD DOMAIN-CONTAINING PROTEIN"/>
    <property type="match status" value="1"/>
</dbReference>
<dbReference type="Gene3D" id="1.10.3970.10">
    <property type="entry name" value="BSD domain"/>
    <property type="match status" value="1"/>
</dbReference>
<reference evidence="3" key="1">
    <citation type="submission" date="2015-04" db="UniProtKB">
        <authorList>
            <consortium name="EnsemblPlants"/>
        </authorList>
    </citation>
    <scope>IDENTIFICATION</scope>
</reference>
<dbReference type="OMA" id="FSMLQNN"/>
<dbReference type="HOGENOM" id="CLU_043615_1_0_1"/>
<evidence type="ECO:0000256" key="1">
    <source>
        <dbReference type="SAM" id="MobiDB-lite"/>
    </source>
</evidence>